<name>A0AAN1JEV8_9BURK</name>
<evidence type="ECO:0000313" key="1">
    <source>
        <dbReference type="EMBL" id="AUT72612.1"/>
    </source>
</evidence>
<dbReference type="KEGG" id="phs:C2L64_31290"/>
<dbReference type="Proteomes" id="UP000004980">
    <property type="component" value="Unassembled WGS sequence"/>
</dbReference>
<evidence type="ECO:0000313" key="3">
    <source>
        <dbReference type="Proteomes" id="UP000004980"/>
    </source>
</evidence>
<sequence length="82" mass="9489">MQRDAFSVSDHNIGLFADRRAGGAAGYASKRISDLKRTRRVCTMMYHAEKRHAYKLGKTLIFPSFRRFTGSRKFMSQRRLSS</sequence>
<dbReference type="EMBL" id="AKAU01000305">
    <property type="protein sequence ID" value="EIM93560.1"/>
    <property type="molecule type" value="Genomic_DNA"/>
</dbReference>
<proteinExistence type="predicted"/>
<evidence type="ECO:0000313" key="2">
    <source>
        <dbReference type="EMBL" id="EIM93560.1"/>
    </source>
</evidence>
<organism evidence="1 4">
    <name type="scientific">Paraburkholderia hospita</name>
    <dbReference type="NCBI Taxonomy" id="169430"/>
    <lineage>
        <taxon>Bacteria</taxon>
        <taxon>Pseudomonadati</taxon>
        <taxon>Pseudomonadota</taxon>
        <taxon>Betaproteobacteria</taxon>
        <taxon>Burkholderiales</taxon>
        <taxon>Burkholderiaceae</taxon>
        <taxon>Paraburkholderia</taxon>
    </lineage>
</organism>
<dbReference type="AlphaFoldDB" id="A0AAN1JEV8"/>
<protein>
    <submittedName>
        <fullName evidence="1">Uncharacterized protein</fullName>
    </submittedName>
</protein>
<reference evidence="1 4" key="2">
    <citation type="submission" date="2018-01" db="EMBL/GenBank/DDBJ databases">
        <title>Species boundaries and ecological features among Paraburkholderia terrae DSMZ17804T, P. hospita DSMZ17164T and P. caribensis DSMZ13236T.</title>
        <authorList>
            <person name="Pratama A.A."/>
        </authorList>
    </citation>
    <scope>NUCLEOTIDE SEQUENCE [LARGE SCALE GENOMIC DNA]</scope>
    <source>
        <strain evidence="1 4">DSM 17164</strain>
    </source>
</reference>
<keyword evidence="3" id="KW-1185">Reference proteome</keyword>
<dbReference type="RefSeq" id="WP_009771208.1">
    <property type="nucleotide sequence ID" value="NZ_NFVE01000574.1"/>
</dbReference>
<dbReference type="Proteomes" id="UP000236649">
    <property type="component" value="Chromosome 2"/>
</dbReference>
<accession>A0AAN1JEV8</accession>
<gene>
    <name evidence="1" type="ORF">C2L64_31290</name>
    <name evidence="2" type="ORF">WQE_49103</name>
</gene>
<evidence type="ECO:0000313" key="4">
    <source>
        <dbReference type="Proteomes" id="UP000236649"/>
    </source>
</evidence>
<reference evidence="2 3" key="1">
    <citation type="journal article" date="2012" name="J. Bacteriol.">
        <title>Draft Genome Sequence of the Soil Bacterium Burkholderia terrae Strain BS001, Which Interacts with Fungal Surface Structures.</title>
        <authorList>
            <person name="Nazir R."/>
            <person name="Hansen M.A."/>
            <person name="Sorensen S."/>
            <person name="van Elsas J.D."/>
        </authorList>
    </citation>
    <scope>NUCLEOTIDE SEQUENCE [LARGE SCALE GENOMIC DNA]</scope>
    <source>
        <strain evidence="2 3">BS001</strain>
    </source>
</reference>
<dbReference type="EMBL" id="CP026106">
    <property type="protein sequence ID" value="AUT72612.1"/>
    <property type="molecule type" value="Genomic_DNA"/>
</dbReference>